<gene>
    <name evidence="9" type="ORF">EGW08_016552</name>
</gene>
<proteinExistence type="predicted"/>
<dbReference type="GO" id="GO:0004674">
    <property type="term" value="F:protein serine/threonine kinase activity"/>
    <property type="evidence" value="ECO:0007669"/>
    <property type="project" value="UniProtKB-KW"/>
</dbReference>
<dbReference type="InterPro" id="IPR000719">
    <property type="entry name" value="Prot_kinase_dom"/>
</dbReference>
<dbReference type="SUPFAM" id="SSF56112">
    <property type="entry name" value="Protein kinase-like (PK-like)"/>
    <property type="match status" value="1"/>
</dbReference>
<feature type="region of interest" description="Disordered" evidence="7">
    <location>
        <begin position="393"/>
        <end position="539"/>
    </location>
</feature>
<keyword evidence="2" id="KW-0808">Transferase</keyword>
<dbReference type="AlphaFoldDB" id="A0A433T2A6"/>
<dbReference type="InterPro" id="IPR011009">
    <property type="entry name" value="Kinase-like_dom_sf"/>
</dbReference>
<dbReference type="PROSITE" id="PS00107">
    <property type="entry name" value="PROTEIN_KINASE_ATP"/>
    <property type="match status" value="1"/>
</dbReference>
<feature type="region of interest" description="Disordered" evidence="7">
    <location>
        <begin position="1"/>
        <end position="97"/>
    </location>
</feature>
<dbReference type="Pfam" id="PF00069">
    <property type="entry name" value="Pkinase"/>
    <property type="match status" value="1"/>
</dbReference>
<sequence>MSTDQISSGGTTSLADSAIKSHTNASNSSGAKATTTNSPAADNASDESSPSPQGSSHNSSANLRQDTSTTTSHSRTGGGGAGSGAGGSGPRRNSAERSIAHTRMDDESVQQEYLYGQILGEGSFGKVYRAQHRATGEVVAIKEIVKEKAGSSGLKQLDKEVSIFKKVDHKNIIKLKEVLESPKKMYLIMEVCEGGDLAKLLQRRQHLSEADTKQVMFSLAEAIKYLHQQGILHRDLKLENLLLAEEPGENGVINIKVSDFGLSTQQNNNSYENMQEQYCGTPSYMAPEMNSTYSYPVDVWAMGIIMYYLLTKYPKDNELNESIAKDGPKFNEPQWKNISNQAKRLLEEMLTINPAYRLSSGELLNHEWFTGKKREYGNVLELMKDFSREQKEAATGVEAVEEPKAVDKDRPDNSAINGTSAVSGKDSDKKAPRKGSGGKKGSAGDVPLKLPSSSSYLKPQFKKSGASSLAQSPRPPSKTPTPKDTAGSSRFTATSTKTTATKTSSKLHAFSPPNGPGMARIGQSSAAPKTVVTQRAKKK</sequence>
<evidence type="ECO:0000256" key="4">
    <source>
        <dbReference type="ARBA" id="ARBA00022777"/>
    </source>
</evidence>
<keyword evidence="4" id="KW-0418">Kinase</keyword>
<dbReference type="FunFam" id="1.10.510.10:FF:000571">
    <property type="entry name" value="Maternal embryonic leucine zipper kinase"/>
    <property type="match status" value="1"/>
</dbReference>
<evidence type="ECO:0000313" key="10">
    <source>
        <dbReference type="Proteomes" id="UP000271974"/>
    </source>
</evidence>
<feature type="compositionally biased region" description="Polar residues" evidence="7">
    <location>
        <begin position="1"/>
        <end position="40"/>
    </location>
</feature>
<evidence type="ECO:0000259" key="8">
    <source>
        <dbReference type="PROSITE" id="PS50011"/>
    </source>
</evidence>
<dbReference type="PROSITE" id="PS00108">
    <property type="entry name" value="PROTEIN_KINASE_ST"/>
    <property type="match status" value="1"/>
</dbReference>
<dbReference type="Proteomes" id="UP000271974">
    <property type="component" value="Unassembled WGS sequence"/>
</dbReference>
<feature type="compositionally biased region" description="Low complexity" evidence="7">
    <location>
        <begin position="443"/>
        <end position="459"/>
    </location>
</feature>
<feature type="domain" description="Protein kinase" evidence="8">
    <location>
        <begin position="113"/>
        <end position="369"/>
    </location>
</feature>
<feature type="binding site" evidence="6">
    <location>
        <position position="142"/>
    </location>
    <ligand>
        <name>ATP</name>
        <dbReference type="ChEBI" id="CHEBI:30616"/>
    </ligand>
</feature>
<dbReference type="InterPro" id="IPR017441">
    <property type="entry name" value="Protein_kinase_ATP_BS"/>
</dbReference>
<dbReference type="EMBL" id="RQTK01000719">
    <property type="protein sequence ID" value="RUS75686.1"/>
    <property type="molecule type" value="Genomic_DNA"/>
</dbReference>
<keyword evidence="5 6" id="KW-0067">ATP-binding</keyword>
<dbReference type="OrthoDB" id="541276at2759"/>
<organism evidence="9 10">
    <name type="scientific">Elysia chlorotica</name>
    <name type="common">Eastern emerald elysia</name>
    <name type="synonym">Sea slug</name>
    <dbReference type="NCBI Taxonomy" id="188477"/>
    <lineage>
        <taxon>Eukaryota</taxon>
        <taxon>Metazoa</taxon>
        <taxon>Spiralia</taxon>
        <taxon>Lophotrochozoa</taxon>
        <taxon>Mollusca</taxon>
        <taxon>Gastropoda</taxon>
        <taxon>Heterobranchia</taxon>
        <taxon>Euthyneura</taxon>
        <taxon>Panpulmonata</taxon>
        <taxon>Sacoglossa</taxon>
        <taxon>Placobranchoidea</taxon>
        <taxon>Plakobranchidae</taxon>
        <taxon>Elysia</taxon>
    </lineage>
</organism>
<feature type="compositionally biased region" description="Basic and acidic residues" evidence="7">
    <location>
        <begin position="401"/>
        <end position="412"/>
    </location>
</feature>
<feature type="compositionally biased region" description="Low complexity" evidence="7">
    <location>
        <begin position="492"/>
        <end position="506"/>
    </location>
</feature>
<dbReference type="Gene3D" id="1.10.510.10">
    <property type="entry name" value="Transferase(Phosphotransferase) domain 1"/>
    <property type="match status" value="1"/>
</dbReference>
<dbReference type="CDD" id="cd05117">
    <property type="entry name" value="STKc_CAMK"/>
    <property type="match status" value="1"/>
</dbReference>
<evidence type="ECO:0000256" key="6">
    <source>
        <dbReference type="PROSITE-ProRule" id="PRU10141"/>
    </source>
</evidence>
<evidence type="ECO:0000313" key="9">
    <source>
        <dbReference type="EMBL" id="RUS75686.1"/>
    </source>
</evidence>
<keyword evidence="10" id="KW-1185">Reference proteome</keyword>
<name>A0A433T2A6_ELYCH</name>
<evidence type="ECO:0000256" key="3">
    <source>
        <dbReference type="ARBA" id="ARBA00022741"/>
    </source>
</evidence>
<comment type="caution">
    <text evidence="9">The sequence shown here is derived from an EMBL/GenBank/DDBJ whole genome shotgun (WGS) entry which is preliminary data.</text>
</comment>
<evidence type="ECO:0000256" key="7">
    <source>
        <dbReference type="SAM" id="MobiDB-lite"/>
    </source>
</evidence>
<protein>
    <recommendedName>
        <fullName evidence="8">Protein kinase domain-containing protein</fullName>
    </recommendedName>
</protein>
<dbReference type="InterPro" id="IPR008271">
    <property type="entry name" value="Ser/Thr_kinase_AS"/>
</dbReference>
<accession>A0A433T2A6</accession>
<dbReference type="PROSITE" id="PS50011">
    <property type="entry name" value="PROTEIN_KINASE_DOM"/>
    <property type="match status" value="1"/>
</dbReference>
<dbReference type="STRING" id="188477.A0A433T2A6"/>
<dbReference type="FunFam" id="3.30.200.20:FF:000315">
    <property type="entry name" value="Calcium-dependent protein kinase 3"/>
    <property type="match status" value="1"/>
</dbReference>
<evidence type="ECO:0000256" key="1">
    <source>
        <dbReference type="ARBA" id="ARBA00022527"/>
    </source>
</evidence>
<feature type="compositionally biased region" description="Gly residues" evidence="7">
    <location>
        <begin position="76"/>
        <end position="89"/>
    </location>
</feature>
<evidence type="ECO:0000256" key="5">
    <source>
        <dbReference type="ARBA" id="ARBA00022840"/>
    </source>
</evidence>
<reference evidence="9 10" key="1">
    <citation type="submission" date="2019-01" db="EMBL/GenBank/DDBJ databases">
        <title>A draft genome assembly of the solar-powered sea slug Elysia chlorotica.</title>
        <authorList>
            <person name="Cai H."/>
            <person name="Li Q."/>
            <person name="Fang X."/>
            <person name="Li J."/>
            <person name="Curtis N.E."/>
            <person name="Altenburger A."/>
            <person name="Shibata T."/>
            <person name="Feng M."/>
            <person name="Maeda T."/>
            <person name="Schwartz J.A."/>
            <person name="Shigenobu S."/>
            <person name="Lundholm N."/>
            <person name="Nishiyama T."/>
            <person name="Yang H."/>
            <person name="Hasebe M."/>
            <person name="Li S."/>
            <person name="Pierce S.K."/>
            <person name="Wang J."/>
        </authorList>
    </citation>
    <scope>NUCLEOTIDE SEQUENCE [LARGE SCALE GENOMIC DNA]</scope>
    <source>
        <strain evidence="9">EC2010</strain>
        <tissue evidence="9">Whole organism of an adult</tissue>
    </source>
</reference>
<dbReference type="SMART" id="SM00220">
    <property type="entry name" value="S_TKc"/>
    <property type="match status" value="1"/>
</dbReference>
<keyword evidence="1" id="KW-0723">Serine/threonine-protein kinase</keyword>
<dbReference type="GO" id="GO:0005524">
    <property type="term" value="F:ATP binding"/>
    <property type="evidence" value="ECO:0007669"/>
    <property type="project" value="UniProtKB-UniRule"/>
</dbReference>
<feature type="compositionally biased region" description="Polar residues" evidence="7">
    <location>
        <begin position="522"/>
        <end position="533"/>
    </location>
</feature>
<keyword evidence="3 6" id="KW-0547">Nucleotide-binding</keyword>
<feature type="compositionally biased region" description="Low complexity" evidence="7">
    <location>
        <begin position="46"/>
        <end position="60"/>
    </location>
</feature>
<dbReference type="PANTHER" id="PTHR24347">
    <property type="entry name" value="SERINE/THREONINE-PROTEIN KINASE"/>
    <property type="match status" value="1"/>
</dbReference>
<evidence type="ECO:0000256" key="2">
    <source>
        <dbReference type="ARBA" id="ARBA00022679"/>
    </source>
</evidence>